<keyword evidence="3" id="KW-1185">Reference proteome</keyword>
<gene>
    <name evidence="2" type="ORF">MU1_24770</name>
</gene>
<dbReference type="Proteomes" id="UP001157114">
    <property type="component" value="Unassembled WGS sequence"/>
</dbReference>
<dbReference type="RefSeq" id="WP_284238876.1">
    <property type="nucleotide sequence ID" value="NZ_BSSQ01000010.1"/>
</dbReference>
<proteinExistence type="predicted"/>
<evidence type="ECO:0000313" key="2">
    <source>
        <dbReference type="EMBL" id="GLX68132.1"/>
    </source>
</evidence>
<dbReference type="InterPro" id="IPR039564">
    <property type="entry name" value="Peptidase_C39-like"/>
</dbReference>
<dbReference type="Pfam" id="PF13529">
    <property type="entry name" value="Peptidase_C39_2"/>
    <property type="match status" value="1"/>
</dbReference>
<protein>
    <recommendedName>
        <fullName evidence="1">Peptidase C39-like domain-containing protein</fullName>
    </recommendedName>
</protein>
<organism evidence="2 3">
    <name type="scientific">Paenibacillus glycanilyticus</name>
    <dbReference type="NCBI Taxonomy" id="126569"/>
    <lineage>
        <taxon>Bacteria</taxon>
        <taxon>Bacillati</taxon>
        <taxon>Bacillota</taxon>
        <taxon>Bacilli</taxon>
        <taxon>Bacillales</taxon>
        <taxon>Paenibacillaceae</taxon>
        <taxon>Paenibacillus</taxon>
    </lineage>
</organism>
<sequence>MAAKLVYYSQKDKRWSKVPFSIIGSRKQTIGTSACGPTSYAMAASYFLKRTILPTELAKFALEKGYRTRNDGTDWGFFAAASTYYHLRCIQTDSLETVLKALPAGALVIASMGPGHLTGGGHYILLVRVSEMWIDVFDPNHNNKRYGNDGLIKHGGRQNGKISVHLSVFQQEAKQYWILKKEEATN</sequence>
<name>A0ABQ6GEQ4_9BACL</name>
<feature type="domain" description="Peptidase C39-like" evidence="1">
    <location>
        <begin position="7"/>
        <end position="129"/>
    </location>
</feature>
<accession>A0ABQ6GEQ4</accession>
<evidence type="ECO:0000259" key="1">
    <source>
        <dbReference type="Pfam" id="PF13529"/>
    </source>
</evidence>
<dbReference type="Gene3D" id="3.90.70.10">
    <property type="entry name" value="Cysteine proteinases"/>
    <property type="match status" value="1"/>
</dbReference>
<reference evidence="2 3" key="1">
    <citation type="submission" date="2023-03" db="EMBL/GenBank/DDBJ databases">
        <title>Draft genome sequence of the bacteria which degrade cell wall of Tricholomamatutake.</title>
        <authorList>
            <person name="Konishi Y."/>
            <person name="Fukuta Y."/>
            <person name="Shirasaka N."/>
        </authorList>
    </citation>
    <scope>NUCLEOTIDE SEQUENCE [LARGE SCALE GENOMIC DNA]</scope>
    <source>
        <strain evidence="3">mu1</strain>
    </source>
</reference>
<comment type="caution">
    <text evidence="2">The sequence shown here is derived from an EMBL/GenBank/DDBJ whole genome shotgun (WGS) entry which is preliminary data.</text>
</comment>
<evidence type="ECO:0000313" key="3">
    <source>
        <dbReference type="Proteomes" id="UP001157114"/>
    </source>
</evidence>
<dbReference type="EMBL" id="BSSQ01000010">
    <property type="protein sequence ID" value="GLX68132.1"/>
    <property type="molecule type" value="Genomic_DNA"/>
</dbReference>